<evidence type="ECO:0000313" key="1">
    <source>
        <dbReference type="EMBL" id="NEN23372.1"/>
    </source>
</evidence>
<accession>A0A7K3WRA3</accession>
<name>A0A7K3WRA3_9FLAO</name>
<dbReference type="RefSeq" id="WP_163284531.1">
    <property type="nucleotide sequence ID" value="NZ_JAAGVY010000010.1"/>
</dbReference>
<dbReference type="AlphaFoldDB" id="A0A7K3WRA3"/>
<comment type="caution">
    <text evidence="1">The sequence shown here is derived from an EMBL/GenBank/DDBJ whole genome shotgun (WGS) entry which is preliminary data.</text>
</comment>
<protein>
    <submittedName>
        <fullName evidence="1">Uncharacterized protein</fullName>
    </submittedName>
</protein>
<evidence type="ECO:0000313" key="2">
    <source>
        <dbReference type="Proteomes" id="UP000486602"/>
    </source>
</evidence>
<proteinExistence type="predicted"/>
<dbReference type="EMBL" id="JAAGVY010000010">
    <property type="protein sequence ID" value="NEN23372.1"/>
    <property type="molecule type" value="Genomic_DNA"/>
</dbReference>
<dbReference type="Proteomes" id="UP000486602">
    <property type="component" value="Unassembled WGS sequence"/>
</dbReference>
<keyword evidence="2" id="KW-1185">Reference proteome</keyword>
<organism evidence="1 2">
    <name type="scientific">Cryomorpha ignava</name>
    <dbReference type="NCBI Taxonomy" id="101383"/>
    <lineage>
        <taxon>Bacteria</taxon>
        <taxon>Pseudomonadati</taxon>
        <taxon>Bacteroidota</taxon>
        <taxon>Flavobacteriia</taxon>
        <taxon>Flavobacteriales</taxon>
        <taxon>Cryomorphaceae</taxon>
        <taxon>Cryomorpha</taxon>
    </lineage>
</organism>
<gene>
    <name evidence="1" type="ORF">G3O08_07655</name>
</gene>
<reference evidence="1 2" key="1">
    <citation type="submission" date="2020-02" db="EMBL/GenBank/DDBJ databases">
        <title>Out from the shadows clarifying the taxonomy of the family Cryomorphaceae and related taxa by utilizing the GTDB taxonomic framework.</title>
        <authorList>
            <person name="Bowman J.P."/>
        </authorList>
    </citation>
    <scope>NUCLEOTIDE SEQUENCE [LARGE SCALE GENOMIC DNA]</scope>
    <source>
        <strain evidence="1 2">QSSC 1-22</strain>
    </source>
</reference>
<sequence length="128" mass="15050">MKKQKVSKERVQMINSAVAYLRVKGYHQIRATHESFKAPRAVFRLASEPGFAPDMIAEKDFGSYLFEILDEQAMTDWDTKVEKWKVFDEYAKRKKGRFYLIVYSDTVDEVNERVAHMDIEPGLIRITR</sequence>